<protein>
    <submittedName>
        <fullName evidence="1">FAD/FMN-containing dehydrogenase</fullName>
    </submittedName>
</protein>
<evidence type="ECO:0000313" key="1">
    <source>
        <dbReference type="EMBL" id="MDQ0435914.1"/>
    </source>
</evidence>
<dbReference type="Gene3D" id="3.30.465.10">
    <property type="match status" value="1"/>
</dbReference>
<accession>A0ABU0H326</accession>
<dbReference type="EMBL" id="JAUSVO010000001">
    <property type="protein sequence ID" value="MDQ0435914.1"/>
    <property type="molecule type" value="Genomic_DNA"/>
</dbReference>
<reference evidence="1 2" key="1">
    <citation type="submission" date="2023-07" db="EMBL/GenBank/DDBJ databases">
        <title>Genomic Encyclopedia of Type Strains, Phase IV (KMG-IV): sequencing the most valuable type-strain genomes for metagenomic binning, comparative biology and taxonomic classification.</title>
        <authorList>
            <person name="Goeker M."/>
        </authorList>
    </citation>
    <scope>NUCLEOTIDE SEQUENCE [LARGE SCALE GENOMIC DNA]</scope>
    <source>
        <strain evidence="1 2">B6-8</strain>
    </source>
</reference>
<evidence type="ECO:0000313" key="2">
    <source>
        <dbReference type="Proteomes" id="UP001241603"/>
    </source>
</evidence>
<comment type="caution">
    <text evidence="1">The sequence shown here is derived from an EMBL/GenBank/DDBJ whole genome shotgun (WGS) entry which is preliminary data.</text>
</comment>
<dbReference type="Gene3D" id="3.40.462.20">
    <property type="match status" value="1"/>
</dbReference>
<gene>
    <name evidence="1" type="ORF">QO014_000284</name>
</gene>
<organism evidence="1 2">
    <name type="scientific">Kaistia dalseonensis</name>
    <dbReference type="NCBI Taxonomy" id="410840"/>
    <lineage>
        <taxon>Bacteria</taxon>
        <taxon>Pseudomonadati</taxon>
        <taxon>Pseudomonadota</taxon>
        <taxon>Alphaproteobacteria</taxon>
        <taxon>Hyphomicrobiales</taxon>
        <taxon>Kaistiaceae</taxon>
        <taxon>Kaistia</taxon>
    </lineage>
</organism>
<sequence>MSIRSAFRDLSSLVSAWRRSMPNSNAPSPLSLIDIAVRRKQPPTDNLASSVAGSVFLFLDAAWHAESDDAPNQRWMDDALARLEQYEKGALINETDWTHRPDRLTKCFAPEARARLQAIVRRHDPTGLFVNPLSGISS</sequence>
<proteinExistence type="predicted"/>
<dbReference type="InterPro" id="IPR016169">
    <property type="entry name" value="FAD-bd_PCMH_sub2"/>
</dbReference>
<dbReference type="Proteomes" id="UP001241603">
    <property type="component" value="Unassembled WGS sequence"/>
</dbReference>
<name>A0ABU0H326_9HYPH</name>
<keyword evidence="2" id="KW-1185">Reference proteome</keyword>